<sequence>MASQPHRASARSVLSAPSAHPSDEDRQPRPAPQQSSAGPDEALHTRAVSFPVPYRHQLPATAAAAITSEAADPAAIKQRQYTFACWFTLGEFFSQRGAQCAAKL</sequence>
<comment type="caution">
    <text evidence="2">The sequence shown here is derived from an EMBL/GenBank/DDBJ whole genome shotgun (WGS) entry which is preliminary data.</text>
</comment>
<gene>
    <name evidence="2" type="ORF">PLEPLA_LOCUS21145</name>
</gene>
<protein>
    <submittedName>
        <fullName evidence="2">Uncharacterized protein</fullName>
    </submittedName>
</protein>
<evidence type="ECO:0000313" key="2">
    <source>
        <dbReference type="EMBL" id="CAB1433057.1"/>
    </source>
</evidence>
<accession>A0A9N7UMC6</accession>
<dbReference type="AlphaFoldDB" id="A0A9N7UMC6"/>
<organism evidence="2 3">
    <name type="scientific">Pleuronectes platessa</name>
    <name type="common">European plaice</name>
    <dbReference type="NCBI Taxonomy" id="8262"/>
    <lineage>
        <taxon>Eukaryota</taxon>
        <taxon>Metazoa</taxon>
        <taxon>Chordata</taxon>
        <taxon>Craniata</taxon>
        <taxon>Vertebrata</taxon>
        <taxon>Euteleostomi</taxon>
        <taxon>Actinopterygii</taxon>
        <taxon>Neopterygii</taxon>
        <taxon>Teleostei</taxon>
        <taxon>Neoteleostei</taxon>
        <taxon>Acanthomorphata</taxon>
        <taxon>Carangaria</taxon>
        <taxon>Pleuronectiformes</taxon>
        <taxon>Pleuronectoidei</taxon>
        <taxon>Pleuronectidae</taxon>
        <taxon>Pleuronectes</taxon>
    </lineage>
</organism>
<evidence type="ECO:0000313" key="3">
    <source>
        <dbReference type="Proteomes" id="UP001153269"/>
    </source>
</evidence>
<feature type="region of interest" description="Disordered" evidence="1">
    <location>
        <begin position="1"/>
        <end position="49"/>
    </location>
</feature>
<name>A0A9N7UMC6_PLEPL</name>
<reference evidence="2" key="1">
    <citation type="submission" date="2020-03" db="EMBL/GenBank/DDBJ databases">
        <authorList>
            <person name="Weist P."/>
        </authorList>
    </citation>
    <scope>NUCLEOTIDE SEQUENCE</scope>
</reference>
<dbReference type="EMBL" id="CADEAL010001513">
    <property type="protein sequence ID" value="CAB1433057.1"/>
    <property type="molecule type" value="Genomic_DNA"/>
</dbReference>
<proteinExistence type="predicted"/>
<keyword evidence="3" id="KW-1185">Reference proteome</keyword>
<evidence type="ECO:0000256" key="1">
    <source>
        <dbReference type="SAM" id="MobiDB-lite"/>
    </source>
</evidence>
<dbReference type="Proteomes" id="UP001153269">
    <property type="component" value="Unassembled WGS sequence"/>
</dbReference>